<evidence type="ECO:0000313" key="2">
    <source>
        <dbReference type="EMBL" id="KFF08225.1"/>
    </source>
</evidence>
<name>A0A085ZUW1_9FLAO</name>
<feature type="chain" id="PRO_5001801698" evidence="1">
    <location>
        <begin position="19"/>
        <end position="712"/>
    </location>
</feature>
<feature type="signal peptide" evidence="1">
    <location>
        <begin position="1"/>
        <end position="18"/>
    </location>
</feature>
<dbReference type="InterPro" id="IPR026341">
    <property type="entry name" value="T9SS_type_B"/>
</dbReference>
<reference evidence="2 3" key="1">
    <citation type="submission" date="2014-07" db="EMBL/GenBank/DDBJ databases">
        <title>Genome of Chryseobacterium luteum DSM 18605.</title>
        <authorList>
            <person name="Stropko S.J."/>
            <person name="Pipes S.E."/>
            <person name="Newman J.D."/>
        </authorList>
    </citation>
    <scope>NUCLEOTIDE SEQUENCE [LARGE SCALE GENOMIC DNA]</scope>
    <source>
        <strain evidence="2 3">DSM 18605</strain>
    </source>
</reference>
<keyword evidence="2" id="KW-0456">Lyase</keyword>
<dbReference type="Pfam" id="PF13585">
    <property type="entry name" value="CHU_C"/>
    <property type="match status" value="1"/>
</dbReference>
<gene>
    <name evidence="2" type="ORF">IX38_05470</name>
</gene>
<dbReference type="OrthoDB" id="9765926at2"/>
<accession>A0A085ZUW1</accession>
<dbReference type="eggNOG" id="COG3291">
    <property type="taxonomic scope" value="Bacteria"/>
</dbReference>
<dbReference type="EMBL" id="JPRO01000003">
    <property type="protein sequence ID" value="KFF08225.1"/>
    <property type="molecule type" value="Genomic_DNA"/>
</dbReference>
<protein>
    <submittedName>
        <fullName evidence="2">Chromophore lyase</fullName>
    </submittedName>
</protein>
<dbReference type="STRING" id="421531.IX38_05470"/>
<dbReference type="Proteomes" id="UP000028703">
    <property type="component" value="Unassembled WGS sequence"/>
</dbReference>
<dbReference type="Gene3D" id="2.60.120.380">
    <property type="match status" value="1"/>
</dbReference>
<dbReference type="AlphaFoldDB" id="A0A085ZUW1"/>
<evidence type="ECO:0000313" key="3">
    <source>
        <dbReference type="Proteomes" id="UP000028703"/>
    </source>
</evidence>
<sequence>MKKALLVFLIICSRILYAQSDCISAISICGNSDISYTPAGPGNVLEGIGINSCLNDTDNEHFSVWYSFTAATSGTLAFVINPNVDTDDYDFAVYGPTTNGCTSLNNNNVFVTPLRCNYNGTGSSQGNTGLLLTLPPPPPPNTNGNAGNQNEWSPHMVVQAGETYYLVVDNFRSSPDGFSLTWTGTASLSSAFNDSTLAPFPFVTPGLPAANPNDPNEVTVCSLATPFNFLSLSTAIINGNSSNFKVSYHKNTNDAITGGNPVTTETVNLTTVYYYRIVYQDPVNPTNPMNGCFITGKFKFRNGSFTLTNATLTSCSNNGSGTAMFDLTTATIGAAPTDVLKYYPTMFDLNAGTNEITSPAIYQFVSAEGKIFVKATNEFGCTATAEITLKFHPLVPVTDASLRTCFLQTNPSLGTFNLGNAPVTTLTSATKKYYPSLTDAVNGTNEILNFLTYTAPSGVIYVKVISAQGCYSIAKVTLTVLSPVYSNVLKDKIICIEDKTSLDAGPGFNGYEWSTGATTQVINNVGVGTYWVKLKTGDCITLQDVKIYASEQPVVSSIDISNTSITVNVIAGTPEYKYSMDNINWQDSNVFTNVSRGDHTVYVKDSYDCEPIEITVVVPNLINVITPNGDGVNDVIDYSALSGKNGLIFSIFDRYGTKIHQADKSNGFKWDGTVAGKKIPTGTYWYSVTWNENDKKNTPFKFSGWIMVKNRE</sequence>
<dbReference type="RefSeq" id="WP_034702581.1">
    <property type="nucleotide sequence ID" value="NZ_JPRO01000003.1"/>
</dbReference>
<evidence type="ECO:0000256" key="1">
    <source>
        <dbReference type="SAM" id="SignalP"/>
    </source>
</evidence>
<dbReference type="NCBIfam" id="TIGR04131">
    <property type="entry name" value="Bac_Flav_CTERM"/>
    <property type="match status" value="1"/>
</dbReference>
<keyword evidence="3" id="KW-1185">Reference proteome</keyword>
<comment type="caution">
    <text evidence="2">The sequence shown here is derived from an EMBL/GenBank/DDBJ whole genome shotgun (WGS) entry which is preliminary data.</text>
</comment>
<keyword evidence="1" id="KW-0732">Signal</keyword>
<dbReference type="GO" id="GO:0016829">
    <property type="term" value="F:lyase activity"/>
    <property type="evidence" value="ECO:0007669"/>
    <property type="project" value="UniProtKB-KW"/>
</dbReference>
<proteinExistence type="predicted"/>
<organism evidence="2 3">
    <name type="scientific">Chryseobacterium luteum</name>
    <dbReference type="NCBI Taxonomy" id="421531"/>
    <lineage>
        <taxon>Bacteria</taxon>
        <taxon>Pseudomonadati</taxon>
        <taxon>Bacteroidota</taxon>
        <taxon>Flavobacteriia</taxon>
        <taxon>Flavobacteriales</taxon>
        <taxon>Weeksellaceae</taxon>
        <taxon>Chryseobacterium group</taxon>
        <taxon>Chryseobacterium</taxon>
    </lineage>
</organism>